<evidence type="ECO:0000256" key="1">
    <source>
        <dbReference type="ARBA" id="ARBA00023015"/>
    </source>
</evidence>
<keyword evidence="2" id="KW-0238">DNA-binding</keyword>
<evidence type="ECO:0000313" key="7">
    <source>
        <dbReference type="Proteomes" id="UP000268094"/>
    </source>
</evidence>
<feature type="region of interest" description="Disordered" evidence="4">
    <location>
        <begin position="1"/>
        <end position="21"/>
    </location>
</feature>
<evidence type="ECO:0000313" key="6">
    <source>
        <dbReference type="EMBL" id="RKG90931.1"/>
    </source>
</evidence>
<organism evidence="6 7">
    <name type="scientific">Corallococcus terminator</name>
    <dbReference type="NCBI Taxonomy" id="2316733"/>
    <lineage>
        <taxon>Bacteria</taxon>
        <taxon>Pseudomonadati</taxon>
        <taxon>Myxococcota</taxon>
        <taxon>Myxococcia</taxon>
        <taxon>Myxococcales</taxon>
        <taxon>Cystobacterineae</taxon>
        <taxon>Myxococcaceae</taxon>
        <taxon>Corallococcus</taxon>
    </lineage>
</organism>
<dbReference type="InterPro" id="IPR000792">
    <property type="entry name" value="Tscrpt_reg_LuxR_C"/>
</dbReference>
<evidence type="ECO:0000259" key="5">
    <source>
        <dbReference type="PROSITE" id="PS50043"/>
    </source>
</evidence>
<keyword evidence="3" id="KW-0804">Transcription</keyword>
<dbReference type="InterPro" id="IPR036388">
    <property type="entry name" value="WH-like_DNA-bd_sf"/>
</dbReference>
<proteinExistence type="predicted"/>
<keyword evidence="7" id="KW-1185">Reference proteome</keyword>
<comment type="caution">
    <text evidence="6">The sequence shown here is derived from an EMBL/GenBank/DDBJ whole genome shotgun (WGS) entry which is preliminary data.</text>
</comment>
<dbReference type="SUPFAM" id="SSF46894">
    <property type="entry name" value="C-terminal effector domain of the bipartite response regulators"/>
    <property type="match status" value="1"/>
</dbReference>
<dbReference type="InterPro" id="IPR029016">
    <property type="entry name" value="GAF-like_dom_sf"/>
</dbReference>
<dbReference type="SMART" id="SM00421">
    <property type="entry name" value="HTH_LUXR"/>
    <property type="match status" value="1"/>
</dbReference>
<dbReference type="SUPFAM" id="SSF55781">
    <property type="entry name" value="GAF domain-like"/>
    <property type="match status" value="1"/>
</dbReference>
<dbReference type="EMBL" id="RAVZ01000050">
    <property type="protein sequence ID" value="RKG90931.1"/>
    <property type="molecule type" value="Genomic_DNA"/>
</dbReference>
<dbReference type="Gene3D" id="3.30.450.40">
    <property type="match status" value="1"/>
</dbReference>
<sequence>MTSMDGPSRQGARPYPLRVTDPKPSPPLCHCLYRLGGPMNLNAREQALISELTQALSSSLDLTEVLTRAQTTITQLLPSDYAALCVSRPERPGDYEWLGLGAPGVLFAHYPELAAVDFVRESVVKHPNVALRDSDMLSRKELKRSLLYLRCRELGLPLEHVMAVLLDLRQDWHGGFTLYREHAQPFSAREQALLNWLTPYLVNTVRNCRMFGSEAMRGDLLDALFRHQGAECVVLDPPERERLRTPGATEILKRWYPELKLHDAQLPSELREHLRKLRAPGTERKLGVDTWVRSGQQRDLKVTFVELPEQRGSRPWALVFQECSRAIPMPEQWRQKISKREADVVQGVLSNWANETIAHELGLTLNTVKTHLRNIFPKLGMESRTDLLYHAAWRQKPG</sequence>
<dbReference type="PROSITE" id="PS50043">
    <property type="entry name" value="HTH_LUXR_2"/>
    <property type="match status" value="1"/>
</dbReference>
<evidence type="ECO:0000256" key="3">
    <source>
        <dbReference type="ARBA" id="ARBA00023163"/>
    </source>
</evidence>
<dbReference type="PANTHER" id="PTHR44688:SF16">
    <property type="entry name" value="DNA-BINDING TRANSCRIPTIONAL ACTIVATOR DEVR_DOSR"/>
    <property type="match status" value="1"/>
</dbReference>
<dbReference type="GO" id="GO:0003677">
    <property type="term" value="F:DNA binding"/>
    <property type="evidence" value="ECO:0007669"/>
    <property type="project" value="UniProtKB-KW"/>
</dbReference>
<name>A0A3A8JKB9_9BACT</name>
<dbReference type="Proteomes" id="UP000268094">
    <property type="component" value="Unassembled WGS sequence"/>
</dbReference>
<dbReference type="Gene3D" id="1.10.10.10">
    <property type="entry name" value="Winged helix-like DNA-binding domain superfamily/Winged helix DNA-binding domain"/>
    <property type="match status" value="1"/>
</dbReference>
<dbReference type="AlphaFoldDB" id="A0A3A8JKB9"/>
<keyword evidence="1" id="KW-0805">Transcription regulation</keyword>
<dbReference type="PANTHER" id="PTHR44688">
    <property type="entry name" value="DNA-BINDING TRANSCRIPTIONAL ACTIVATOR DEVR_DOSR"/>
    <property type="match status" value="1"/>
</dbReference>
<evidence type="ECO:0000256" key="4">
    <source>
        <dbReference type="SAM" id="MobiDB-lite"/>
    </source>
</evidence>
<dbReference type="CDD" id="cd06170">
    <property type="entry name" value="LuxR_C_like"/>
    <property type="match status" value="1"/>
</dbReference>
<evidence type="ECO:0000256" key="2">
    <source>
        <dbReference type="ARBA" id="ARBA00023125"/>
    </source>
</evidence>
<gene>
    <name evidence="6" type="ORF">D7V88_10335</name>
</gene>
<protein>
    <submittedName>
        <fullName evidence="6">LuxR family transcriptional regulator</fullName>
    </submittedName>
</protein>
<dbReference type="GO" id="GO:0006355">
    <property type="term" value="P:regulation of DNA-templated transcription"/>
    <property type="evidence" value="ECO:0007669"/>
    <property type="project" value="InterPro"/>
</dbReference>
<dbReference type="Pfam" id="PF00196">
    <property type="entry name" value="GerE"/>
    <property type="match status" value="1"/>
</dbReference>
<accession>A0A3A8JKB9</accession>
<reference evidence="7" key="1">
    <citation type="submission" date="2018-09" db="EMBL/GenBank/DDBJ databases">
        <authorList>
            <person name="Livingstone P.G."/>
            <person name="Whitworth D.E."/>
        </authorList>
    </citation>
    <scope>NUCLEOTIDE SEQUENCE [LARGE SCALE GENOMIC DNA]</scope>
    <source>
        <strain evidence="7">CA054A</strain>
    </source>
</reference>
<dbReference type="PRINTS" id="PR00038">
    <property type="entry name" value="HTHLUXR"/>
</dbReference>
<feature type="domain" description="HTH luxR-type" evidence="5">
    <location>
        <begin position="330"/>
        <end position="395"/>
    </location>
</feature>
<dbReference type="InterPro" id="IPR016032">
    <property type="entry name" value="Sig_transdc_resp-reg_C-effctor"/>
</dbReference>